<keyword evidence="4" id="KW-1185">Reference proteome</keyword>
<gene>
    <name evidence="3" type="ORF">Dac01nite_23320</name>
</gene>
<keyword evidence="2" id="KW-0812">Transmembrane</keyword>
<keyword evidence="2" id="KW-1133">Transmembrane helix</keyword>
<evidence type="ECO:0000313" key="3">
    <source>
        <dbReference type="EMBL" id="GIG55580.1"/>
    </source>
</evidence>
<evidence type="ECO:0000313" key="4">
    <source>
        <dbReference type="Proteomes" id="UP000652354"/>
    </source>
</evidence>
<keyword evidence="2" id="KW-0472">Membrane</keyword>
<feature type="region of interest" description="Disordered" evidence="1">
    <location>
        <begin position="1"/>
        <end position="73"/>
    </location>
</feature>
<evidence type="ECO:0000256" key="2">
    <source>
        <dbReference type="SAM" id="Phobius"/>
    </source>
</evidence>
<proteinExistence type="predicted"/>
<organism evidence="3 4">
    <name type="scientific">Demequina activiva</name>
    <dbReference type="NCBI Taxonomy" id="1582364"/>
    <lineage>
        <taxon>Bacteria</taxon>
        <taxon>Bacillati</taxon>
        <taxon>Actinomycetota</taxon>
        <taxon>Actinomycetes</taxon>
        <taxon>Micrococcales</taxon>
        <taxon>Demequinaceae</taxon>
        <taxon>Demequina</taxon>
    </lineage>
</organism>
<dbReference type="Proteomes" id="UP000652354">
    <property type="component" value="Unassembled WGS sequence"/>
</dbReference>
<reference evidence="3" key="1">
    <citation type="submission" date="2021-01" db="EMBL/GenBank/DDBJ databases">
        <title>Whole genome shotgun sequence of Demequina activiva NBRC 110675.</title>
        <authorList>
            <person name="Komaki H."/>
            <person name="Tamura T."/>
        </authorList>
    </citation>
    <scope>NUCLEOTIDE SEQUENCE</scope>
    <source>
        <strain evidence="3">NBRC 110675</strain>
    </source>
</reference>
<feature type="transmembrane region" description="Helical" evidence="2">
    <location>
        <begin position="132"/>
        <end position="153"/>
    </location>
</feature>
<dbReference type="InterPro" id="IPR021403">
    <property type="entry name" value="DUF3043"/>
</dbReference>
<dbReference type="AlphaFoldDB" id="A0A919Q883"/>
<dbReference type="RefSeq" id="WP_203657213.1">
    <property type="nucleotide sequence ID" value="NZ_BONR01000006.1"/>
</dbReference>
<evidence type="ECO:0000256" key="1">
    <source>
        <dbReference type="SAM" id="MobiDB-lite"/>
    </source>
</evidence>
<sequence length="201" mass="22783">MTPRHHSEDSTVEVPSTDAAAEGVEQAPVGKGRPTPKRKEQEAANKRGLVVDMKADAKERKAKDRARREAEYKAMREGDERNMPAEHRGPERRFLRDFVDARTSIGEFLLPMAIVFVVLSLFTGQIAGPISFLLVLAFYVIVLAAAVETFITVKRCKKHFIAKFGEDKLPRGWTFYIISRALNLRRFRTPRAKVKRGEYPA</sequence>
<feature type="compositionally biased region" description="Basic and acidic residues" evidence="1">
    <location>
        <begin position="53"/>
        <end position="73"/>
    </location>
</feature>
<evidence type="ECO:0008006" key="5">
    <source>
        <dbReference type="Google" id="ProtNLM"/>
    </source>
</evidence>
<protein>
    <recommendedName>
        <fullName evidence="5">DUF3043 domain-containing protein</fullName>
    </recommendedName>
</protein>
<dbReference type="Pfam" id="PF11241">
    <property type="entry name" value="DUF3043"/>
    <property type="match status" value="1"/>
</dbReference>
<dbReference type="EMBL" id="BONR01000006">
    <property type="protein sequence ID" value="GIG55580.1"/>
    <property type="molecule type" value="Genomic_DNA"/>
</dbReference>
<accession>A0A919Q883</accession>
<name>A0A919Q883_9MICO</name>
<feature type="transmembrane region" description="Helical" evidence="2">
    <location>
        <begin position="108"/>
        <end position="126"/>
    </location>
</feature>
<comment type="caution">
    <text evidence="3">The sequence shown here is derived from an EMBL/GenBank/DDBJ whole genome shotgun (WGS) entry which is preliminary data.</text>
</comment>